<dbReference type="InterPro" id="IPR024528">
    <property type="entry name" value="ThrE_2"/>
</dbReference>
<comment type="subcellular location">
    <subcellularLocation>
        <location evidence="1">Membrane</location>
        <topology evidence="1">Multi-pass membrane protein</topology>
    </subcellularLocation>
</comment>
<feature type="region of interest" description="Disordered" evidence="6">
    <location>
        <begin position="1090"/>
        <end position="1149"/>
    </location>
</feature>
<feature type="transmembrane region" description="Helical" evidence="7">
    <location>
        <begin position="1440"/>
        <end position="1460"/>
    </location>
</feature>
<dbReference type="InterPro" id="IPR007252">
    <property type="entry name" value="Nup84/Nup107"/>
</dbReference>
<feature type="compositionally biased region" description="Polar residues" evidence="6">
    <location>
        <begin position="966"/>
        <end position="978"/>
    </location>
</feature>
<dbReference type="InterPro" id="IPR010619">
    <property type="entry name" value="ThrE-like_N"/>
</dbReference>
<evidence type="ECO:0008006" key="12">
    <source>
        <dbReference type="Google" id="ProtNLM"/>
    </source>
</evidence>
<evidence type="ECO:0000256" key="1">
    <source>
        <dbReference type="ARBA" id="ARBA00004141"/>
    </source>
</evidence>
<feature type="region of interest" description="Disordered" evidence="6">
    <location>
        <begin position="802"/>
        <end position="946"/>
    </location>
</feature>
<dbReference type="PANTHER" id="PTHR31082:SF4">
    <property type="entry name" value="PHEROMONE-REGULATED MEMBRANE PROTEIN 10"/>
    <property type="match status" value="1"/>
</dbReference>
<keyword evidence="3 7" id="KW-1133">Transmembrane helix</keyword>
<evidence type="ECO:0000256" key="3">
    <source>
        <dbReference type="ARBA" id="ARBA00022989"/>
    </source>
</evidence>
<evidence type="ECO:0000256" key="6">
    <source>
        <dbReference type="SAM" id="MobiDB-lite"/>
    </source>
</evidence>
<dbReference type="InterPro" id="IPR051361">
    <property type="entry name" value="ThrE/Ser_Exporter"/>
</dbReference>
<proteinExistence type="inferred from homology"/>
<feature type="transmembrane region" description="Helical" evidence="7">
    <location>
        <begin position="1406"/>
        <end position="1428"/>
    </location>
</feature>
<dbReference type="Pfam" id="PF04121">
    <property type="entry name" value="Nup84_Nup100"/>
    <property type="match status" value="1"/>
</dbReference>
<feature type="domain" description="Threonine/Serine exporter ThrE" evidence="9">
    <location>
        <begin position="1524"/>
        <end position="1634"/>
    </location>
</feature>
<dbReference type="GO" id="GO:0016020">
    <property type="term" value="C:membrane"/>
    <property type="evidence" value="ECO:0007669"/>
    <property type="project" value="UniProtKB-SubCell"/>
</dbReference>
<evidence type="ECO:0000256" key="4">
    <source>
        <dbReference type="ARBA" id="ARBA00023136"/>
    </source>
</evidence>
<feature type="compositionally biased region" description="Polar residues" evidence="6">
    <location>
        <begin position="1167"/>
        <end position="1181"/>
    </location>
</feature>
<dbReference type="OrthoDB" id="3098at2759"/>
<reference evidence="10 11" key="1">
    <citation type="journal article" date="2020" name="ISME J.">
        <title>Uncovering the hidden diversity of litter-decomposition mechanisms in mushroom-forming fungi.</title>
        <authorList>
            <person name="Floudas D."/>
            <person name="Bentzer J."/>
            <person name="Ahren D."/>
            <person name="Johansson T."/>
            <person name="Persson P."/>
            <person name="Tunlid A."/>
        </authorList>
    </citation>
    <scope>NUCLEOTIDE SEQUENCE [LARGE SCALE GENOMIC DNA]</scope>
    <source>
        <strain evidence="10 11">CBS 661.87</strain>
    </source>
</reference>
<dbReference type="Gene3D" id="1.10.3450.20">
    <property type="match status" value="1"/>
</dbReference>
<comment type="caution">
    <text evidence="10">The sequence shown here is derived from an EMBL/GenBank/DDBJ whole genome shotgun (WGS) entry which is preliminary data.</text>
</comment>
<feature type="compositionally biased region" description="Basic and acidic residues" evidence="6">
    <location>
        <begin position="916"/>
        <end position="937"/>
    </location>
</feature>
<evidence type="ECO:0000256" key="2">
    <source>
        <dbReference type="ARBA" id="ARBA00022692"/>
    </source>
</evidence>
<gene>
    <name evidence="10" type="ORF">D9615_008581</name>
</gene>
<dbReference type="GO" id="GO:0005643">
    <property type="term" value="C:nuclear pore"/>
    <property type="evidence" value="ECO:0007669"/>
    <property type="project" value="InterPro"/>
</dbReference>
<keyword evidence="2 7" id="KW-0812">Transmembrane</keyword>
<evidence type="ECO:0000256" key="5">
    <source>
        <dbReference type="ARBA" id="ARBA00034125"/>
    </source>
</evidence>
<feature type="compositionally biased region" description="Polar residues" evidence="6">
    <location>
        <begin position="1118"/>
        <end position="1128"/>
    </location>
</feature>
<dbReference type="Pfam" id="PF06738">
    <property type="entry name" value="ThrE"/>
    <property type="match status" value="1"/>
</dbReference>
<dbReference type="Gene3D" id="1.20.190.50">
    <property type="match status" value="1"/>
</dbReference>
<feature type="compositionally biased region" description="Polar residues" evidence="6">
    <location>
        <begin position="842"/>
        <end position="860"/>
    </location>
</feature>
<keyword evidence="11" id="KW-1185">Reference proteome</keyword>
<feature type="region of interest" description="Disordered" evidence="6">
    <location>
        <begin position="962"/>
        <end position="1040"/>
    </location>
</feature>
<feature type="transmembrane region" description="Helical" evidence="7">
    <location>
        <begin position="1497"/>
        <end position="1513"/>
    </location>
</feature>
<feature type="transmembrane region" description="Helical" evidence="7">
    <location>
        <begin position="1357"/>
        <end position="1374"/>
    </location>
</feature>
<feature type="region of interest" description="Disordered" evidence="6">
    <location>
        <begin position="766"/>
        <end position="788"/>
    </location>
</feature>
<feature type="transmembrane region" description="Helical" evidence="7">
    <location>
        <begin position="1574"/>
        <end position="1596"/>
    </location>
</feature>
<organism evidence="10 11">
    <name type="scientific">Tricholomella constricta</name>
    <dbReference type="NCBI Taxonomy" id="117010"/>
    <lineage>
        <taxon>Eukaryota</taxon>
        <taxon>Fungi</taxon>
        <taxon>Dikarya</taxon>
        <taxon>Basidiomycota</taxon>
        <taxon>Agaricomycotina</taxon>
        <taxon>Agaricomycetes</taxon>
        <taxon>Agaricomycetidae</taxon>
        <taxon>Agaricales</taxon>
        <taxon>Tricholomatineae</taxon>
        <taxon>Lyophyllaceae</taxon>
        <taxon>Tricholomella</taxon>
    </lineage>
</organism>
<evidence type="ECO:0000313" key="10">
    <source>
        <dbReference type="EMBL" id="KAF5376418.1"/>
    </source>
</evidence>
<feature type="domain" description="Threonine/serine exporter-like N-terminal" evidence="8">
    <location>
        <begin position="1223"/>
        <end position="1461"/>
    </location>
</feature>
<dbReference type="PANTHER" id="PTHR31082">
    <property type="entry name" value="PHEROMONE-REGULATED MEMBRANE PROTEIN 10"/>
    <property type="match status" value="1"/>
</dbReference>
<name>A0A8H5M0K1_9AGAR</name>
<evidence type="ECO:0000259" key="8">
    <source>
        <dbReference type="Pfam" id="PF06738"/>
    </source>
</evidence>
<evidence type="ECO:0000259" key="9">
    <source>
        <dbReference type="Pfam" id="PF12821"/>
    </source>
</evidence>
<dbReference type="Pfam" id="PF12821">
    <property type="entry name" value="ThrE_2"/>
    <property type="match status" value="1"/>
</dbReference>
<evidence type="ECO:0000313" key="11">
    <source>
        <dbReference type="Proteomes" id="UP000565441"/>
    </source>
</evidence>
<keyword evidence="4 7" id="KW-0472">Membrane</keyword>
<feature type="compositionally biased region" description="Basic and acidic residues" evidence="6">
    <location>
        <begin position="1094"/>
        <end position="1111"/>
    </location>
</feature>
<protein>
    <recommendedName>
        <fullName evidence="12">Nuclear pore complex protein</fullName>
    </recommendedName>
</protein>
<accession>A0A8H5M0K1</accession>
<feature type="transmembrane region" description="Helical" evidence="7">
    <location>
        <begin position="1616"/>
        <end position="1637"/>
    </location>
</feature>
<dbReference type="GO" id="GO:0022857">
    <property type="term" value="F:transmembrane transporter activity"/>
    <property type="evidence" value="ECO:0007669"/>
    <property type="project" value="InterPro"/>
</dbReference>
<feature type="transmembrane region" description="Helical" evidence="7">
    <location>
        <begin position="1381"/>
        <end position="1400"/>
    </location>
</feature>
<feature type="transmembrane region" description="Helical" evidence="7">
    <location>
        <begin position="1525"/>
        <end position="1544"/>
    </location>
</feature>
<feature type="region of interest" description="Disordered" evidence="6">
    <location>
        <begin position="1162"/>
        <end position="1193"/>
    </location>
</feature>
<sequence>MSDALYVSCAEVLSLCQSMKDDLAGLLDPETGFAPRLRQICRDQITEYEEIRDVGTSQQELDLLRMEQSTWGLLQAVMPARKTEPLALPAARDLLAENPYTPTSTLAQAIMNASPLLSELVVVREWLHETAPLPQHPEATTGYWKFTKHSVMQSLRMGAGNRDGLVKRMDPDAVSRDEGRGLASDDANYEKSLVQSLYGYVRAGRLEEAIDLCRKAHQPWRAASIRGSRLFQWRTLSIEQQDEEAMDGDDSDAWSGNRQRKLWKASCIRAALSGNLPDYERILYAALAPSPQTSVILKSACRTWEDHLWAQISIMCEEKQSMEMMKLGGGFWEGGLAALEQGVRQISEKEEEEEEDAWENEVVGTLESLKSIAVTEGPGADHAFHFSQLHIILNQTDSLLQTFATRLRDGSFLPSSYEYAPLCRFFAHLCLFLQMIDVPVPPLATQIILESYLQVLEAAGQRDLIAMYAGALGDNAVERYAMFLVSLELSADTAERRLALTRARDHGLDMDRVATATAERTIDKAFELLPAIRGPLPSIIALQPPPTDPELFLLRSIEWTTFNETTYPTALEQANVILRHFLGSGRVSIAQTLLSMLPAELSAIGEPEERATEYLHYRQFFVIWETLERVVECQALEVAHMNRETRLAWLKDYRGIIDQAHDQITKLLTSEWLVTDVETPGGDRRRRELIRIRQMYIPELIIRLHSLLFISRHHITENLKRALELANIVADSRYKLYEDFVNEDGRRLGDYLGAVRQAILGTKTPRKVQWHDTDPNASTHSLDEQGLNPEAFQRLTQALERHRTSPATKVHHYPPQPEPAHSMDISDMAGSPRFAIDDDSPPSGSAATGGTDLAATSSHHNVPGNFIDASERSGLPGITEPHRNAQQQAEKVVRSHTRKGLFGFVRSRPAKKKVSKEREEEKSAESRESTDVEREAGTHSPRLGGGGVLSALLTLYGQEAGGLPSGISTPRPSRQNSLDRAPGRPWIHPPKNEFRRRLRRRSRDEQPHVPSHLATEVLPSLPNQQSSSEEIKEPRLSRLLPSNLLQKDPRTRSGAGVFGPLIASTGNLTAFAAPIQSQLQPDLTRPGYRLSRYSYEEDPKVPKESDRRWSMYDDISSLPPSGSNTPLGTSAPPSPPNTDPGPFRQNWPGMLKDFSVPSLRSFGGRSGASTPARSVSPTSESDGGYFDLKRATEEERRKEKTWKRKKAQIFITRHVAKIIERQEFIMKFARAMMMFGGPSHRLQSQIKSTANVLEVELSCIYLPDVLLISFDDNSTSTSNVKFIKQGSSLDLEKLSEAYQLYWKVIHDKLYVSDASAELDLLMRRPQLYNRWKLIVLGGLCSSTICTVSFAGSFIDSLIVFPLGALLIAIQLLSVRNELYSNVFEVTVTTLFSFLAAALASTRLFCYSAVASSSVVLILPGFIVLNGALEIMSRNIVAGSVRLCYAVMYALFLGFGLAMGAKAFEEITGTQVVGSSDIICAASHPIDGPWYQRTPSKYWAFLTVPLFSLFLSLQKQAPYNRSELPLLVGISCIGWVTNYFTGTKFVGQSDISAAVGAFAVGIVSNLYARLFNGNAFVVMITGILFQLPSGLGSGGLLNYVSRQTQGDASSYLSGFQTALKLISVAIGLTVGLGISLVLMHPVQSKRRAGGIFSL</sequence>
<comment type="similarity">
    <text evidence="5">Belongs to the ThrE exporter (TC 2.A.79) family.</text>
</comment>
<dbReference type="Proteomes" id="UP000565441">
    <property type="component" value="Unassembled WGS sequence"/>
</dbReference>
<feature type="transmembrane region" description="Helical" evidence="7">
    <location>
        <begin position="1550"/>
        <end position="1567"/>
    </location>
</feature>
<dbReference type="EMBL" id="JAACJP010000028">
    <property type="protein sequence ID" value="KAF5376418.1"/>
    <property type="molecule type" value="Genomic_DNA"/>
</dbReference>
<dbReference type="GO" id="GO:0017056">
    <property type="term" value="F:structural constituent of nuclear pore"/>
    <property type="evidence" value="ECO:0007669"/>
    <property type="project" value="InterPro"/>
</dbReference>
<evidence type="ECO:0000256" key="7">
    <source>
        <dbReference type="SAM" id="Phobius"/>
    </source>
</evidence>